<dbReference type="SUPFAM" id="SSF53335">
    <property type="entry name" value="S-adenosyl-L-methionine-dependent methyltransferases"/>
    <property type="match status" value="1"/>
</dbReference>
<feature type="domain" description="Methyltransferase type 11" evidence="1">
    <location>
        <begin position="52"/>
        <end position="139"/>
    </location>
</feature>
<protein>
    <recommendedName>
        <fullName evidence="1">Methyltransferase type 11 domain-containing protein</fullName>
    </recommendedName>
</protein>
<proteinExistence type="predicted"/>
<accession>A0A381TD47</accession>
<reference evidence="2" key="1">
    <citation type="submission" date="2018-05" db="EMBL/GenBank/DDBJ databases">
        <authorList>
            <person name="Lanie J.A."/>
            <person name="Ng W.-L."/>
            <person name="Kazmierczak K.M."/>
            <person name="Andrzejewski T.M."/>
            <person name="Davidsen T.M."/>
            <person name="Wayne K.J."/>
            <person name="Tettelin H."/>
            <person name="Glass J.I."/>
            <person name="Rusch D."/>
            <person name="Podicherti R."/>
            <person name="Tsui H.-C.T."/>
            <person name="Winkler M.E."/>
        </authorList>
    </citation>
    <scope>NUCLEOTIDE SEQUENCE</scope>
</reference>
<dbReference type="PANTHER" id="PTHR45180">
    <property type="entry name" value="OS01G0307686 PROTEIN"/>
    <property type="match status" value="1"/>
</dbReference>
<sequence>MRFKAKFHKNPKAFKDNFSTQSSLYAEHRPKYPDTIFRYLLGECREHKLAWDVGTGNGQAAQKVALHFDRVYATDASSVQIVNAVPQSNINYAVANEQAPALKRHSVDLITVAQALHWFDLDVFYAEAERVLKRYGVVACWSYKLFRINPEVDHEIDRLYTDILGSFWDPERRLVDTGYRTLSFPFRELRCPRFELKASWDFENMLGFLGSWSAVAHYKKRNRGDPIAENAECLKAAWGDPQEKKEVSWPLSIRVGHLY</sequence>
<dbReference type="Pfam" id="PF08241">
    <property type="entry name" value="Methyltransf_11"/>
    <property type="match status" value="1"/>
</dbReference>
<dbReference type="InterPro" id="IPR013216">
    <property type="entry name" value="Methyltransf_11"/>
</dbReference>
<dbReference type="PANTHER" id="PTHR45180:SF1">
    <property type="entry name" value="OS01G0307686 PROTEIN"/>
    <property type="match status" value="1"/>
</dbReference>
<dbReference type="Gene3D" id="3.40.50.150">
    <property type="entry name" value="Vaccinia Virus protein VP39"/>
    <property type="match status" value="1"/>
</dbReference>
<dbReference type="GO" id="GO:0008757">
    <property type="term" value="F:S-adenosylmethionine-dependent methyltransferase activity"/>
    <property type="evidence" value="ECO:0007669"/>
    <property type="project" value="InterPro"/>
</dbReference>
<gene>
    <name evidence="2" type="ORF">METZ01_LOCUS66920</name>
</gene>
<evidence type="ECO:0000313" key="2">
    <source>
        <dbReference type="EMBL" id="SVA14066.1"/>
    </source>
</evidence>
<name>A0A381TD47_9ZZZZ</name>
<dbReference type="InterPro" id="IPR029063">
    <property type="entry name" value="SAM-dependent_MTases_sf"/>
</dbReference>
<dbReference type="CDD" id="cd02440">
    <property type="entry name" value="AdoMet_MTases"/>
    <property type="match status" value="1"/>
</dbReference>
<dbReference type="AlphaFoldDB" id="A0A381TD47"/>
<dbReference type="EMBL" id="UINC01004402">
    <property type="protein sequence ID" value="SVA14066.1"/>
    <property type="molecule type" value="Genomic_DNA"/>
</dbReference>
<organism evidence="2">
    <name type="scientific">marine metagenome</name>
    <dbReference type="NCBI Taxonomy" id="408172"/>
    <lineage>
        <taxon>unclassified sequences</taxon>
        <taxon>metagenomes</taxon>
        <taxon>ecological metagenomes</taxon>
    </lineage>
</organism>
<evidence type="ECO:0000259" key="1">
    <source>
        <dbReference type="Pfam" id="PF08241"/>
    </source>
</evidence>